<evidence type="ECO:0000256" key="5">
    <source>
        <dbReference type="ARBA" id="ARBA00022840"/>
    </source>
</evidence>
<dbReference type="GO" id="GO:0008841">
    <property type="term" value="F:dihydrofolate synthase activity"/>
    <property type="evidence" value="ECO:0007669"/>
    <property type="project" value="TreeGrafter"/>
</dbReference>
<dbReference type="RefSeq" id="WP_353894128.1">
    <property type="nucleotide sequence ID" value="NZ_CP159485.1"/>
</dbReference>
<keyword evidence="2" id="KW-0436">Ligase</keyword>
<evidence type="ECO:0008006" key="8">
    <source>
        <dbReference type="Google" id="ProtNLM"/>
    </source>
</evidence>
<reference evidence="7" key="1">
    <citation type="journal article" date="2018" name="Antonie Van Leeuwenhoek">
        <title>Proteinivorax hydrogeniformans sp. nov., an anaerobic, haloalkaliphilic bacterium fermenting proteinaceous compounds with high hydrogen production.</title>
        <authorList>
            <person name="Boltyanskaya Y."/>
            <person name="Detkova E."/>
            <person name="Pimenov N."/>
            <person name="Kevbrin V."/>
        </authorList>
    </citation>
    <scope>NUCLEOTIDE SEQUENCE</scope>
    <source>
        <strain evidence="7">Z-710</strain>
    </source>
</reference>
<organism evidence="7">
    <name type="scientific">Proteinivorax hydrogeniformans</name>
    <dbReference type="NCBI Taxonomy" id="1826727"/>
    <lineage>
        <taxon>Bacteria</taxon>
        <taxon>Bacillati</taxon>
        <taxon>Bacillota</taxon>
        <taxon>Clostridia</taxon>
        <taxon>Eubacteriales</taxon>
        <taxon>Proteinivoracaceae</taxon>
        <taxon>Proteinivorax</taxon>
    </lineage>
</organism>
<dbReference type="NCBIfam" id="TIGR01499">
    <property type="entry name" value="folC"/>
    <property type="match status" value="1"/>
</dbReference>
<evidence type="ECO:0000256" key="4">
    <source>
        <dbReference type="ARBA" id="ARBA00022741"/>
    </source>
</evidence>
<keyword evidence="6" id="KW-0460">Magnesium</keyword>
<gene>
    <name evidence="7" type="ORF">PRVXH_000904</name>
</gene>
<dbReference type="GO" id="GO:0046872">
    <property type="term" value="F:metal ion binding"/>
    <property type="evidence" value="ECO:0007669"/>
    <property type="project" value="UniProtKB-KW"/>
</dbReference>
<evidence type="ECO:0000313" key="7">
    <source>
        <dbReference type="EMBL" id="XCI29580.1"/>
    </source>
</evidence>
<dbReference type="GO" id="GO:0005524">
    <property type="term" value="F:ATP binding"/>
    <property type="evidence" value="ECO:0007669"/>
    <property type="project" value="UniProtKB-KW"/>
</dbReference>
<dbReference type="EMBL" id="CP159485">
    <property type="protein sequence ID" value="XCI29580.1"/>
    <property type="molecule type" value="Genomic_DNA"/>
</dbReference>
<dbReference type="Gene3D" id="3.40.1190.10">
    <property type="entry name" value="Mur-like, catalytic domain"/>
    <property type="match status" value="1"/>
</dbReference>
<evidence type="ECO:0000256" key="6">
    <source>
        <dbReference type="ARBA" id="ARBA00022842"/>
    </source>
</evidence>
<name>A0AAU8HW30_9FIRM</name>
<dbReference type="SUPFAM" id="SSF53623">
    <property type="entry name" value="MurD-like peptide ligases, catalytic domain"/>
    <property type="match status" value="1"/>
</dbReference>
<keyword evidence="3" id="KW-0479">Metal-binding</keyword>
<keyword evidence="4" id="KW-0547">Nucleotide-binding</keyword>
<protein>
    <recommendedName>
        <fullName evidence="8">Mur ligase central domain-containing protein</fullName>
    </recommendedName>
</protein>
<dbReference type="GO" id="GO:0004326">
    <property type="term" value="F:tetrahydrofolylpolyglutamate synthase activity"/>
    <property type="evidence" value="ECO:0007669"/>
    <property type="project" value="InterPro"/>
</dbReference>
<evidence type="ECO:0000256" key="1">
    <source>
        <dbReference type="ARBA" id="ARBA00008276"/>
    </source>
</evidence>
<evidence type="ECO:0000256" key="2">
    <source>
        <dbReference type="ARBA" id="ARBA00022598"/>
    </source>
</evidence>
<comment type="similarity">
    <text evidence="1">Belongs to the folylpolyglutamate synthase family.</text>
</comment>
<dbReference type="InterPro" id="IPR036565">
    <property type="entry name" value="Mur-like_cat_sf"/>
</dbReference>
<sequence>MSIEKSLDIIYSFYNKVGKNVPLDLHDSEFRNPDFTKQLLCRCDTKLDIGKNIIIVGSKGKGSTAEILAEILKRHGARVGLFKSPHLVDFKERIQVNGQKISAEDFNRLTTQLKEPINNVGSNISWPGYLGPNAILLAMALNYFNEHQTDYNILESGRGGEYDDTFMLGRNIIFTPIFLEHKYRLGKTIKDIAQTKINALNTKTTNAICSKQVNDVVLPLFKKKAHEHNISSKIFEQDFRVSSVKHNKTYTEASLEIEKEIYNLNFPHIPLYIMENFANAAAAARFFCEMDLNEKKLNEMSHNLTLDGRCEVMTVEDKTFIFDGLVSSESAREVSLFIDSLPTKGKKGCLLALPKDKDLEGVVDVLKSKFDLLILTKASKTQYPFENTISSYNDILVSDNPTDGLKTLYNNKITNICVFGTQSLLGEVKKYIQTC</sequence>
<reference evidence="7" key="2">
    <citation type="submission" date="2024-06" db="EMBL/GenBank/DDBJ databases">
        <authorList>
            <person name="Petrova K.O."/>
            <person name="Toshchakov S.V."/>
            <person name="Boltjanskaja Y.V."/>
            <person name="Kevbrin V.V."/>
        </authorList>
    </citation>
    <scope>NUCLEOTIDE SEQUENCE</scope>
    <source>
        <strain evidence="7">Z-710</strain>
    </source>
</reference>
<dbReference type="Gene3D" id="3.90.190.20">
    <property type="entry name" value="Mur ligase, C-terminal domain"/>
    <property type="match status" value="1"/>
</dbReference>
<dbReference type="GO" id="GO:0005737">
    <property type="term" value="C:cytoplasm"/>
    <property type="evidence" value="ECO:0007669"/>
    <property type="project" value="TreeGrafter"/>
</dbReference>
<dbReference type="InterPro" id="IPR001645">
    <property type="entry name" value="Folylpolyglutamate_synth"/>
</dbReference>
<accession>A0AAU8HW30</accession>
<dbReference type="PANTHER" id="PTHR11136:SF0">
    <property type="entry name" value="DIHYDROFOLATE SYNTHETASE-RELATED"/>
    <property type="match status" value="1"/>
</dbReference>
<evidence type="ECO:0000256" key="3">
    <source>
        <dbReference type="ARBA" id="ARBA00022723"/>
    </source>
</evidence>
<dbReference type="AlphaFoldDB" id="A0AAU8HW30"/>
<keyword evidence="5" id="KW-0067">ATP-binding</keyword>
<dbReference type="InterPro" id="IPR036615">
    <property type="entry name" value="Mur_ligase_C_dom_sf"/>
</dbReference>
<dbReference type="PANTHER" id="PTHR11136">
    <property type="entry name" value="FOLYLPOLYGLUTAMATE SYNTHASE-RELATED"/>
    <property type="match status" value="1"/>
</dbReference>
<dbReference type="SUPFAM" id="SSF53244">
    <property type="entry name" value="MurD-like peptide ligases, peptide-binding domain"/>
    <property type="match status" value="1"/>
</dbReference>
<proteinExistence type="inferred from homology"/>